<feature type="chain" id="PRO_5031271864" description="Secreted protein" evidence="1">
    <location>
        <begin position="22"/>
        <end position="108"/>
    </location>
</feature>
<gene>
    <name evidence="2" type="ORF">HLH33_12560</name>
</gene>
<reference evidence="2 3" key="1">
    <citation type="submission" date="2020-04" db="EMBL/GenBank/DDBJ databases">
        <title>Description of novel Gluconacetobacter.</title>
        <authorList>
            <person name="Sombolestani A."/>
        </authorList>
    </citation>
    <scope>NUCLEOTIDE SEQUENCE [LARGE SCALE GENOMIC DNA]</scope>
    <source>
        <strain evidence="2 3">LMG 7603</strain>
    </source>
</reference>
<evidence type="ECO:0008006" key="4">
    <source>
        <dbReference type="Google" id="ProtNLM"/>
    </source>
</evidence>
<dbReference type="EMBL" id="JABEQG010000024">
    <property type="protein sequence ID" value="MBB2157132.1"/>
    <property type="molecule type" value="Genomic_DNA"/>
</dbReference>
<protein>
    <recommendedName>
        <fullName evidence="4">Secreted protein</fullName>
    </recommendedName>
</protein>
<evidence type="ECO:0000313" key="3">
    <source>
        <dbReference type="Proteomes" id="UP000550787"/>
    </source>
</evidence>
<accession>A0A7W4I6H7</accession>
<keyword evidence="1" id="KW-0732">Signal</keyword>
<organism evidence="2 3">
    <name type="scientific">Gluconacetobacter diazotrophicus</name>
    <name type="common">Acetobacter diazotrophicus</name>
    <dbReference type="NCBI Taxonomy" id="33996"/>
    <lineage>
        <taxon>Bacteria</taxon>
        <taxon>Pseudomonadati</taxon>
        <taxon>Pseudomonadota</taxon>
        <taxon>Alphaproteobacteria</taxon>
        <taxon>Acetobacterales</taxon>
        <taxon>Acetobacteraceae</taxon>
        <taxon>Gluconacetobacter</taxon>
    </lineage>
</organism>
<dbReference type="AlphaFoldDB" id="A0A7W4I6H7"/>
<name>A0A7W4I6H7_GLUDI</name>
<proteinExistence type="predicted"/>
<comment type="caution">
    <text evidence="2">The sequence shown here is derived from an EMBL/GenBank/DDBJ whole genome shotgun (WGS) entry which is preliminary data.</text>
</comment>
<sequence>MLACLLLQVGLMLSFTAPGRAETGAHAMPDMAVMASHCCHGVHPGHASRHHPGGACCLQGDCVATWLVPPAVGASVPRRVAAAFAVPPAERVSGVLSAPALPPPRRMA</sequence>
<evidence type="ECO:0000313" key="2">
    <source>
        <dbReference type="EMBL" id="MBB2157132.1"/>
    </source>
</evidence>
<feature type="signal peptide" evidence="1">
    <location>
        <begin position="1"/>
        <end position="21"/>
    </location>
</feature>
<evidence type="ECO:0000256" key="1">
    <source>
        <dbReference type="SAM" id="SignalP"/>
    </source>
</evidence>
<dbReference type="Proteomes" id="UP000550787">
    <property type="component" value="Unassembled WGS sequence"/>
</dbReference>